<evidence type="ECO:0000313" key="2">
    <source>
        <dbReference type="Proteomes" id="UP000004725"/>
    </source>
</evidence>
<evidence type="ECO:0008006" key="3">
    <source>
        <dbReference type="Google" id="ProtNLM"/>
    </source>
</evidence>
<dbReference type="EMBL" id="AJYB01000083">
    <property type="protein sequence ID" value="EIM05249.1"/>
    <property type="molecule type" value="Genomic_DNA"/>
</dbReference>
<accession>A0AA87LRC8</accession>
<reference evidence="1 2" key="1">
    <citation type="journal article" date="2012" name="J. Bacteriol.">
        <title>Genome Sequence of the Antarctic Psychrophile Bacterium Planococcus antarcticus DSM 14505.</title>
        <authorList>
            <person name="Margolles A."/>
            <person name="Gueimonde M."/>
            <person name="Sanchez B."/>
        </authorList>
    </citation>
    <scope>NUCLEOTIDE SEQUENCE [LARGE SCALE GENOMIC DNA]</scope>
    <source>
        <strain evidence="1 2">DSM 14505</strain>
    </source>
</reference>
<dbReference type="AlphaFoldDB" id="A0AA87LRC8"/>
<name>A0AA87LRC8_9BACL</name>
<dbReference type="Proteomes" id="UP000004725">
    <property type="component" value="Unassembled WGS sequence"/>
</dbReference>
<dbReference type="Pfam" id="PF17428">
    <property type="entry name" value="DUF5412"/>
    <property type="match status" value="1"/>
</dbReference>
<proteinExistence type="predicted"/>
<organism evidence="1 2">
    <name type="scientific">Planococcus antarcticus DSM 14505</name>
    <dbReference type="NCBI Taxonomy" id="1185653"/>
    <lineage>
        <taxon>Bacteria</taxon>
        <taxon>Bacillati</taxon>
        <taxon>Bacillota</taxon>
        <taxon>Bacilli</taxon>
        <taxon>Bacillales</taxon>
        <taxon>Caryophanaceae</taxon>
        <taxon>Planococcus</taxon>
    </lineage>
</organism>
<dbReference type="InterPro" id="IPR035406">
    <property type="entry name" value="DUF5412"/>
</dbReference>
<sequence length="52" mass="6330">MVFNDDNKRNNNIYWNYREDSATINWIDEDTVDITGQQLTVPKEKYDFKNEK</sequence>
<evidence type="ECO:0000313" key="1">
    <source>
        <dbReference type="EMBL" id="EIM05249.1"/>
    </source>
</evidence>
<protein>
    <recommendedName>
        <fullName evidence="3">DUF5412 domain-containing protein</fullName>
    </recommendedName>
</protein>
<comment type="caution">
    <text evidence="1">The sequence shown here is derived from an EMBL/GenBank/DDBJ whole genome shotgun (WGS) entry which is preliminary data.</text>
</comment>
<gene>
    <name evidence="1" type="ORF">A1A1_17300</name>
</gene>